<gene>
    <name evidence="7" type="ORF">CFK40_20230</name>
</gene>
<dbReference type="SUPFAM" id="SSF103473">
    <property type="entry name" value="MFS general substrate transporter"/>
    <property type="match status" value="1"/>
</dbReference>
<dbReference type="EMBL" id="CP022437">
    <property type="protein sequence ID" value="ASN07163.1"/>
    <property type="molecule type" value="Genomic_DNA"/>
</dbReference>
<sequence>MNILKNKNFLFLLLGRIVTNIGDSIYYVAAMWLVYDLGGNAFYSGLAGFLTLLPVALQFITGPFVDRWPVKRTLIITQVLQSVLILIIPISYYYDVLTVQIVLIVMPIVAFIEQFAYPSQSKALPIVLTKKELVKGNSYFSFAYQGIDMVFNAISGLLIAFVGAISLYIADSITFAVAATLFTLLKLPHEKEEAVTNKRGIKHGFRTYSHELKEGFSIVFGSLMATFLIGSIVANFAIGGALAVLPAFADENGGAEIYGFYLASMSTGGLIGALLAGWMGKFRVGRFAIIAFLIGSVCWVLSALLPWTYVAVVLYGIAWIPIGGTNVIFAATIQSVVPNRILGRINSVSMSMSAAAMPIGSLAGGYFATVTSPTLIFSLTGGGIIFISIVWYLHPRLRNLPRAEEMSSESFGLDFTKKSTEITN</sequence>
<evidence type="ECO:0000256" key="2">
    <source>
        <dbReference type="ARBA" id="ARBA00022475"/>
    </source>
</evidence>
<evidence type="ECO:0000256" key="6">
    <source>
        <dbReference type="SAM" id="Phobius"/>
    </source>
</evidence>
<dbReference type="Gene3D" id="1.20.1250.20">
    <property type="entry name" value="MFS general substrate transporter like domains"/>
    <property type="match status" value="1"/>
</dbReference>
<organism evidence="7 8">
    <name type="scientific">Virgibacillus necropolis</name>
    <dbReference type="NCBI Taxonomy" id="163877"/>
    <lineage>
        <taxon>Bacteria</taxon>
        <taxon>Bacillati</taxon>
        <taxon>Bacillota</taxon>
        <taxon>Bacilli</taxon>
        <taxon>Bacillales</taxon>
        <taxon>Bacillaceae</taxon>
        <taxon>Virgibacillus</taxon>
    </lineage>
</organism>
<dbReference type="InterPro" id="IPR011701">
    <property type="entry name" value="MFS"/>
</dbReference>
<evidence type="ECO:0000256" key="1">
    <source>
        <dbReference type="ARBA" id="ARBA00004651"/>
    </source>
</evidence>
<dbReference type="KEGG" id="vne:CFK40_20230"/>
<dbReference type="GO" id="GO:0022857">
    <property type="term" value="F:transmembrane transporter activity"/>
    <property type="evidence" value="ECO:0007669"/>
    <property type="project" value="InterPro"/>
</dbReference>
<feature type="transmembrane region" description="Helical" evidence="6">
    <location>
        <begin position="313"/>
        <end position="333"/>
    </location>
</feature>
<feature type="transmembrane region" description="Helical" evidence="6">
    <location>
        <begin position="258"/>
        <end position="280"/>
    </location>
</feature>
<feature type="transmembrane region" description="Helical" evidence="6">
    <location>
        <begin position="216"/>
        <end position="238"/>
    </location>
</feature>
<name>A0A221MHM3_9BACI</name>
<keyword evidence="4 6" id="KW-1133">Transmembrane helix</keyword>
<feature type="transmembrane region" description="Helical" evidence="6">
    <location>
        <begin position="73"/>
        <end position="93"/>
    </location>
</feature>
<dbReference type="PANTHER" id="PTHR23513:SF6">
    <property type="entry name" value="MAJOR FACILITATOR SUPERFAMILY ASSOCIATED DOMAIN-CONTAINING PROTEIN"/>
    <property type="match status" value="1"/>
</dbReference>
<comment type="subcellular location">
    <subcellularLocation>
        <location evidence="1">Cell membrane</location>
        <topology evidence="1">Multi-pass membrane protein</topology>
    </subcellularLocation>
</comment>
<dbReference type="PANTHER" id="PTHR23513">
    <property type="entry name" value="INTEGRAL MEMBRANE EFFLUX PROTEIN-RELATED"/>
    <property type="match status" value="1"/>
</dbReference>
<dbReference type="CDD" id="cd06173">
    <property type="entry name" value="MFS_MefA_like"/>
    <property type="match status" value="1"/>
</dbReference>
<feature type="transmembrane region" description="Helical" evidence="6">
    <location>
        <begin position="345"/>
        <end position="368"/>
    </location>
</feature>
<evidence type="ECO:0000313" key="8">
    <source>
        <dbReference type="Proteomes" id="UP000204391"/>
    </source>
</evidence>
<dbReference type="InterPro" id="IPR036259">
    <property type="entry name" value="MFS_trans_sf"/>
</dbReference>
<evidence type="ECO:0000256" key="4">
    <source>
        <dbReference type="ARBA" id="ARBA00022989"/>
    </source>
</evidence>
<keyword evidence="5 6" id="KW-0472">Membrane</keyword>
<protein>
    <submittedName>
        <fullName evidence="7">MFS transporter</fullName>
    </submittedName>
</protein>
<dbReference type="OrthoDB" id="2287060at2"/>
<keyword evidence="2" id="KW-1003">Cell membrane</keyword>
<dbReference type="Pfam" id="PF07690">
    <property type="entry name" value="MFS_1"/>
    <property type="match status" value="1"/>
</dbReference>
<feature type="transmembrane region" description="Helical" evidence="6">
    <location>
        <begin position="9"/>
        <end position="35"/>
    </location>
</feature>
<reference evidence="7 8" key="1">
    <citation type="journal article" date="2003" name="Int. J. Syst. Evol. Microbiol.">
        <title>Virgibacillus carmonensis sp. nov., Virgibacillus necropolis sp. nov. and Virgibacillus picturae sp. nov., three novel species isolated from deteriorated mural paintings, transfer of the species of the genus salibacillus to Virgibacillus, as Virgibacillus marismortui comb. nov. and Virgibacillus salexigens comb. nov., and emended description of the genus Virgibacillus.</title>
        <authorList>
            <person name="Heyrman J."/>
            <person name="Logan N.A."/>
            <person name="Busse H.J."/>
            <person name="Balcaen A."/>
            <person name="Lebbe L."/>
            <person name="Rodriguez-Diaz M."/>
            <person name="Swings J."/>
            <person name="De Vos P."/>
        </authorList>
    </citation>
    <scope>NUCLEOTIDE SEQUENCE [LARGE SCALE GENOMIC DNA]</scope>
    <source>
        <strain evidence="7 8">LMG 19488</strain>
    </source>
</reference>
<feature type="transmembrane region" description="Helical" evidence="6">
    <location>
        <begin position="138"/>
        <end position="159"/>
    </location>
</feature>
<keyword evidence="8" id="KW-1185">Reference proteome</keyword>
<feature type="transmembrane region" description="Helical" evidence="6">
    <location>
        <begin position="287"/>
        <end position="307"/>
    </location>
</feature>
<dbReference type="Proteomes" id="UP000204391">
    <property type="component" value="Chromosome"/>
</dbReference>
<evidence type="ECO:0000256" key="3">
    <source>
        <dbReference type="ARBA" id="ARBA00022692"/>
    </source>
</evidence>
<evidence type="ECO:0000256" key="5">
    <source>
        <dbReference type="ARBA" id="ARBA00023136"/>
    </source>
</evidence>
<feature type="transmembrane region" description="Helical" evidence="6">
    <location>
        <begin position="41"/>
        <end position="61"/>
    </location>
</feature>
<dbReference type="RefSeq" id="WP_089534157.1">
    <property type="nucleotide sequence ID" value="NZ_CP022437.1"/>
</dbReference>
<proteinExistence type="predicted"/>
<keyword evidence="3 6" id="KW-0812">Transmembrane</keyword>
<evidence type="ECO:0000313" key="7">
    <source>
        <dbReference type="EMBL" id="ASN07163.1"/>
    </source>
</evidence>
<dbReference type="AlphaFoldDB" id="A0A221MHM3"/>
<feature type="transmembrane region" description="Helical" evidence="6">
    <location>
        <begin position="374"/>
        <end position="393"/>
    </location>
</feature>
<dbReference type="GO" id="GO:0005886">
    <property type="term" value="C:plasma membrane"/>
    <property type="evidence" value="ECO:0007669"/>
    <property type="project" value="UniProtKB-SubCell"/>
</dbReference>
<accession>A0A221MHM3</accession>